<dbReference type="Gene3D" id="1.10.10.10">
    <property type="entry name" value="Winged helix-like DNA-binding domain superfamily/Winged helix DNA-binding domain"/>
    <property type="match status" value="1"/>
</dbReference>
<dbReference type="GO" id="GO:0005737">
    <property type="term" value="C:cytoplasm"/>
    <property type="evidence" value="ECO:0007669"/>
    <property type="project" value="UniProtKB-SubCell"/>
</dbReference>
<dbReference type="OrthoDB" id="9807089at2"/>
<dbReference type="RefSeq" id="WP_054676456.1">
    <property type="nucleotide sequence ID" value="NZ_AYYO01000003.1"/>
</dbReference>
<evidence type="ECO:0000256" key="6">
    <source>
        <dbReference type="ARBA" id="ARBA00023163"/>
    </source>
</evidence>
<name>A0A0R1ZZZ9_9LACO</name>
<dbReference type="InterPro" id="IPR001669">
    <property type="entry name" value="Arg_repress"/>
</dbReference>
<evidence type="ECO:0000256" key="7">
    <source>
        <dbReference type="HAMAP-Rule" id="MF_00173"/>
    </source>
</evidence>
<protein>
    <recommendedName>
        <fullName evidence="7">Arginine repressor</fullName>
    </recommendedName>
</protein>
<dbReference type="SUPFAM" id="SSF55252">
    <property type="entry name" value="C-terminal domain of arginine repressor"/>
    <property type="match status" value="1"/>
</dbReference>
<dbReference type="GO" id="GO:0003677">
    <property type="term" value="F:DNA binding"/>
    <property type="evidence" value="ECO:0007669"/>
    <property type="project" value="UniProtKB-KW"/>
</dbReference>
<evidence type="ECO:0000259" key="9">
    <source>
        <dbReference type="Pfam" id="PF02863"/>
    </source>
</evidence>
<evidence type="ECO:0000259" key="8">
    <source>
        <dbReference type="Pfam" id="PF01316"/>
    </source>
</evidence>
<dbReference type="GO" id="GO:0051259">
    <property type="term" value="P:protein complex oligomerization"/>
    <property type="evidence" value="ECO:0007669"/>
    <property type="project" value="InterPro"/>
</dbReference>
<keyword evidence="7" id="KW-0055">Arginine biosynthesis</keyword>
<keyword evidence="5 7" id="KW-0238">DNA-binding</keyword>
<dbReference type="Pfam" id="PF02863">
    <property type="entry name" value="Arg_repressor_C"/>
    <property type="match status" value="1"/>
</dbReference>
<comment type="function">
    <text evidence="7">Regulates arginine biosynthesis genes.</text>
</comment>
<dbReference type="HAMAP" id="MF_00173">
    <property type="entry name" value="Arg_repressor"/>
    <property type="match status" value="1"/>
</dbReference>
<evidence type="ECO:0000256" key="2">
    <source>
        <dbReference type="ARBA" id="ARBA00008316"/>
    </source>
</evidence>
<dbReference type="GO" id="GO:0003700">
    <property type="term" value="F:DNA-binding transcription factor activity"/>
    <property type="evidence" value="ECO:0007669"/>
    <property type="project" value="UniProtKB-UniRule"/>
</dbReference>
<evidence type="ECO:0000256" key="3">
    <source>
        <dbReference type="ARBA" id="ARBA00022490"/>
    </source>
</evidence>
<evidence type="ECO:0000256" key="5">
    <source>
        <dbReference type="ARBA" id="ARBA00023125"/>
    </source>
</evidence>
<dbReference type="PANTHER" id="PTHR34471:SF1">
    <property type="entry name" value="ARGININE REPRESSOR"/>
    <property type="match status" value="1"/>
</dbReference>
<comment type="similarity">
    <text evidence="2 7">Belongs to the ArgR family.</text>
</comment>
<dbReference type="AlphaFoldDB" id="A0A0R1ZZZ9"/>
<keyword evidence="4 7" id="KW-0805">Transcription regulation</keyword>
<dbReference type="InterPro" id="IPR036251">
    <property type="entry name" value="Arg_repress_C_sf"/>
</dbReference>
<dbReference type="InterPro" id="IPR020899">
    <property type="entry name" value="Arg_repress_C"/>
</dbReference>
<comment type="caution">
    <text evidence="10">The sequence shown here is derived from an EMBL/GenBank/DDBJ whole genome shotgun (WGS) entry which is preliminary data.</text>
</comment>
<sequence length="152" mass="16704">MKKAERQAAVAKIIGTKVVQTQEQLLKELQKAGIFATQATVSRDIREMRIVKSKDLDGSSRYTILQQGNISLTERLNSTVREVGLKITRVQFINVIKTLPSNGNLLAALIDDADFAQVAGTVAGHDTIVVISPDEEGAIWFNQQYHDALAVE</sequence>
<dbReference type="Pfam" id="PF01316">
    <property type="entry name" value="Arg_repressor"/>
    <property type="match status" value="1"/>
</dbReference>
<dbReference type="GO" id="GO:1900079">
    <property type="term" value="P:regulation of arginine biosynthetic process"/>
    <property type="evidence" value="ECO:0007669"/>
    <property type="project" value="UniProtKB-UniRule"/>
</dbReference>
<evidence type="ECO:0000313" key="11">
    <source>
        <dbReference type="Proteomes" id="UP000051679"/>
    </source>
</evidence>
<organism evidence="10 11">
    <name type="scientific">Lacticaseibacillus sharpeae JCM 1186 = DSM 20505</name>
    <dbReference type="NCBI Taxonomy" id="1291052"/>
    <lineage>
        <taxon>Bacteria</taxon>
        <taxon>Bacillati</taxon>
        <taxon>Bacillota</taxon>
        <taxon>Bacilli</taxon>
        <taxon>Lactobacillales</taxon>
        <taxon>Lactobacillaceae</taxon>
        <taxon>Lacticaseibacillus</taxon>
    </lineage>
</organism>
<dbReference type="PANTHER" id="PTHR34471">
    <property type="entry name" value="ARGININE REPRESSOR"/>
    <property type="match status" value="1"/>
</dbReference>
<dbReference type="Gene3D" id="3.30.1360.40">
    <property type="match status" value="1"/>
</dbReference>
<dbReference type="InterPro" id="IPR036388">
    <property type="entry name" value="WH-like_DNA-bd_sf"/>
</dbReference>
<feature type="domain" description="Arginine repressor C-terminal" evidence="9">
    <location>
        <begin position="81"/>
        <end position="139"/>
    </location>
</feature>
<feature type="domain" description="Arginine repressor DNA-binding" evidence="8">
    <location>
        <begin position="1"/>
        <end position="68"/>
    </location>
</feature>
<evidence type="ECO:0000256" key="1">
    <source>
        <dbReference type="ARBA" id="ARBA00004496"/>
    </source>
</evidence>
<dbReference type="UniPathway" id="UPA00068"/>
<dbReference type="GO" id="GO:0034618">
    <property type="term" value="F:arginine binding"/>
    <property type="evidence" value="ECO:0007669"/>
    <property type="project" value="InterPro"/>
</dbReference>
<dbReference type="PATRIC" id="fig|1291052.5.peg.2118"/>
<keyword evidence="7" id="KW-0028">Amino-acid biosynthesis</keyword>
<dbReference type="InterPro" id="IPR036390">
    <property type="entry name" value="WH_DNA-bd_sf"/>
</dbReference>
<evidence type="ECO:0000313" key="10">
    <source>
        <dbReference type="EMBL" id="KRM56572.1"/>
    </source>
</evidence>
<dbReference type="STRING" id="1291052.FC18_GL002055"/>
<reference evidence="10 11" key="1">
    <citation type="journal article" date="2015" name="Genome Announc.">
        <title>Expanding the biotechnology potential of lactobacilli through comparative genomics of 213 strains and associated genera.</title>
        <authorList>
            <person name="Sun Z."/>
            <person name="Harris H.M."/>
            <person name="McCann A."/>
            <person name="Guo C."/>
            <person name="Argimon S."/>
            <person name="Zhang W."/>
            <person name="Yang X."/>
            <person name="Jeffery I.B."/>
            <person name="Cooney J.C."/>
            <person name="Kagawa T.F."/>
            <person name="Liu W."/>
            <person name="Song Y."/>
            <person name="Salvetti E."/>
            <person name="Wrobel A."/>
            <person name="Rasinkangas P."/>
            <person name="Parkhill J."/>
            <person name="Rea M.C."/>
            <person name="O'Sullivan O."/>
            <person name="Ritari J."/>
            <person name="Douillard F.P."/>
            <person name="Paul Ross R."/>
            <person name="Yang R."/>
            <person name="Briner A.E."/>
            <person name="Felis G.E."/>
            <person name="de Vos W.M."/>
            <person name="Barrangou R."/>
            <person name="Klaenhammer T.R."/>
            <person name="Caufield P.W."/>
            <person name="Cui Y."/>
            <person name="Zhang H."/>
            <person name="O'Toole P.W."/>
        </authorList>
    </citation>
    <scope>NUCLEOTIDE SEQUENCE [LARGE SCALE GENOMIC DNA]</scope>
    <source>
        <strain evidence="10 11">DSM 20505</strain>
    </source>
</reference>
<dbReference type="Proteomes" id="UP000051679">
    <property type="component" value="Unassembled WGS sequence"/>
</dbReference>
<keyword evidence="3 7" id="KW-0963">Cytoplasm</keyword>
<keyword evidence="6 7" id="KW-0804">Transcription</keyword>
<dbReference type="SUPFAM" id="SSF46785">
    <property type="entry name" value="Winged helix' DNA-binding domain"/>
    <property type="match status" value="1"/>
</dbReference>
<dbReference type="InterPro" id="IPR020900">
    <property type="entry name" value="Arg_repress_DNA-bd"/>
</dbReference>
<comment type="pathway">
    <text evidence="7">Amino-acid biosynthesis; L-arginine biosynthesis [regulation].</text>
</comment>
<dbReference type="GO" id="GO:0006526">
    <property type="term" value="P:L-arginine biosynthetic process"/>
    <property type="evidence" value="ECO:0007669"/>
    <property type="project" value="UniProtKB-UniPathway"/>
</dbReference>
<keyword evidence="7" id="KW-0678">Repressor</keyword>
<evidence type="ECO:0000256" key="4">
    <source>
        <dbReference type="ARBA" id="ARBA00023015"/>
    </source>
</evidence>
<dbReference type="EMBL" id="AYYO01000003">
    <property type="protein sequence ID" value="KRM56572.1"/>
    <property type="molecule type" value="Genomic_DNA"/>
</dbReference>
<accession>A0A0R1ZZZ9</accession>
<dbReference type="PRINTS" id="PR01467">
    <property type="entry name" value="ARGREPRESSOR"/>
</dbReference>
<comment type="subcellular location">
    <subcellularLocation>
        <location evidence="1 7">Cytoplasm</location>
    </subcellularLocation>
</comment>
<keyword evidence="11" id="KW-1185">Reference proteome</keyword>
<gene>
    <name evidence="7" type="primary">argR</name>
    <name evidence="10" type="ORF">FC18_GL002055</name>
</gene>
<proteinExistence type="inferred from homology"/>